<evidence type="ECO:0000256" key="3">
    <source>
        <dbReference type="ARBA" id="ARBA00022475"/>
    </source>
</evidence>
<protein>
    <submittedName>
        <fullName evidence="9">Sugar ABC transporter permease</fullName>
    </submittedName>
</protein>
<evidence type="ECO:0000259" key="8">
    <source>
        <dbReference type="PROSITE" id="PS50928"/>
    </source>
</evidence>
<dbReference type="PANTHER" id="PTHR43227:SF11">
    <property type="entry name" value="BLL4140 PROTEIN"/>
    <property type="match status" value="1"/>
</dbReference>
<dbReference type="RefSeq" id="WP_215628684.1">
    <property type="nucleotide sequence ID" value="NZ_CP067089.2"/>
</dbReference>
<keyword evidence="4 7" id="KW-0812">Transmembrane</keyword>
<proteinExistence type="inferred from homology"/>
<dbReference type="Pfam" id="PF00528">
    <property type="entry name" value="BPD_transp_1"/>
    <property type="match status" value="1"/>
</dbReference>
<evidence type="ECO:0000256" key="5">
    <source>
        <dbReference type="ARBA" id="ARBA00022989"/>
    </source>
</evidence>
<organism evidence="9 10">
    <name type="scientific">Breznakiella homolactica</name>
    <dbReference type="NCBI Taxonomy" id="2798577"/>
    <lineage>
        <taxon>Bacteria</taxon>
        <taxon>Pseudomonadati</taxon>
        <taxon>Spirochaetota</taxon>
        <taxon>Spirochaetia</taxon>
        <taxon>Spirochaetales</taxon>
        <taxon>Breznakiellaceae</taxon>
        <taxon>Breznakiella</taxon>
    </lineage>
</organism>
<feature type="domain" description="ABC transmembrane type-1" evidence="8">
    <location>
        <begin position="73"/>
        <end position="288"/>
    </location>
</feature>
<dbReference type="Proteomes" id="UP000595917">
    <property type="component" value="Chromosome"/>
</dbReference>
<gene>
    <name evidence="9" type="ORF">JFL75_11135</name>
</gene>
<evidence type="ECO:0000256" key="2">
    <source>
        <dbReference type="ARBA" id="ARBA00022448"/>
    </source>
</evidence>
<dbReference type="InterPro" id="IPR050809">
    <property type="entry name" value="UgpAE/MalFG_permease"/>
</dbReference>
<name>A0A7T7XS00_9SPIR</name>
<keyword evidence="10" id="KW-1185">Reference proteome</keyword>
<reference evidence="9" key="1">
    <citation type="submission" date="2021-01" db="EMBL/GenBank/DDBJ databases">
        <title>Description of Breznakiella homolactica.</title>
        <authorList>
            <person name="Song Y."/>
            <person name="Brune A."/>
        </authorList>
    </citation>
    <scope>NUCLEOTIDE SEQUENCE</scope>
    <source>
        <strain evidence="9">RmG30</strain>
    </source>
</reference>
<dbReference type="PROSITE" id="PS50928">
    <property type="entry name" value="ABC_TM1"/>
    <property type="match status" value="1"/>
</dbReference>
<dbReference type="EMBL" id="CP067089">
    <property type="protein sequence ID" value="QQO11377.1"/>
    <property type="molecule type" value="Genomic_DNA"/>
</dbReference>
<feature type="transmembrane region" description="Helical" evidence="7">
    <location>
        <begin position="75"/>
        <end position="98"/>
    </location>
</feature>
<evidence type="ECO:0000256" key="6">
    <source>
        <dbReference type="ARBA" id="ARBA00023136"/>
    </source>
</evidence>
<comment type="similarity">
    <text evidence="7">Belongs to the binding-protein-dependent transport system permease family.</text>
</comment>
<sequence>MKYLGIEKKKARWGWVFVMPAIVLFLLFSLYPMLNAFYNTFFNIKLLSLRKPEFVGFRNYIYVLNSPGFWNSVKATVIFTLGAFIPLTVFSMVFGMIITTRKAGQKAMQLMIYAPAILSSVVAALIWMLIFDPRGLANSAVNFLMRTPGVDHHWLTDTVMIRVSTITIYVWKYVGYFTIIFVTGIAKIPQSVLEAATIDGATAMQTIRKVILPLLKPTTVMVSIVAMLNCLKSFSTQYLFTQRGAPLEPIDVITLNIYNTAMRDLNISRACVMSVLLFIVMMILTLIRMNSSERNVVSY</sequence>
<evidence type="ECO:0000313" key="10">
    <source>
        <dbReference type="Proteomes" id="UP000595917"/>
    </source>
</evidence>
<comment type="subcellular location">
    <subcellularLocation>
        <location evidence="1 7">Cell membrane</location>
        <topology evidence="1 7">Multi-pass membrane protein</topology>
    </subcellularLocation>
</comment>
<dbReference type="Gene3D" id="1.10.3720.10">
    <property type="entry name" value="MetI-like"/>
    <property type="match status" value="1"/>
</dbReference>
<dbReference type="CDD" id="cd06261">
    <property type="entry name" value="TM_PBP2"/>
    <property type="match status" value="1"/>
</dbReference>
<evidence type="ECO:0000256" key="1">
    <source>
        <dbReference type="ARBA" id="ARBA00004651"/>
    </source>
</evidence>
<feature type="transmembrane region" description="Helical" evidence="7">
    <location>
        <begin position="12"/>
        <end position="34"/>
    </location>
</feature>
<dbReference type="GO" id="GO:0055085">
    <property type="term" value="P:transmembrane transport"/>
    <property type="evidence" value="ECO:0007669"/>
    <property type="project" value="InterPro"/>
</dbReference>
<dbReference type="InterPro" id="IPR000515">
    <property type="entry name" value="MetI-like"/>
</dbReference>
<evidence type="ECO:0000256" key="7">
    <source>
        <dbReference type="RuleBase" id="RU363032"/>
    </source>
</evidence>
<feature type="transmembrane region" description="Helical" evidence="7">
    <location>
        <begin position="170"/>
        <end position="189"/>
    </location>
</feature>
<dbReference type="SUPFAM" id="SSF161098">
    <property type="entry name" value="MetI-like"/>
    <property type="match status" value="1"/>
</dbReference>
<keyword evidence="3" id="KW-1003">Cell membrane</keyword>
<dbReference type="GO" id="GO:0005886">
    <property type="term" value="C:plasma membrane"/>
    <property type="evidence" value="ECO:0007669"/>
    <property type="project" value="UniProtKB-SubCell"/>
</dbReference>
<dbReference type="AlphaFoldDB" id="A0A7T7XS00"/>
<dbReference type="InterPro" id="IPR035906">
    <property type="entry name" value="MetI-like_sf"/>
</dbReference>
<keyword evidence="6 7" id="KW-0472">Membrane</keyword>
<evidence type="ECO:0000256" key="4">
    <source>
        <dbReference type="ARBA" id="ARBA00022692"/>
    </source>
</evidence>
<dbReference type="PANTHER" id="PTHR43227">
    <property type="entry name" value="BLL4140 PROTEIN"/>
    <property type="match status" value="1"/>
</dbReference>
<accession>A0A7T7XS00</accession>
<keyword evidence="5 7" id="KW-1133">Transmembrane helix</keyword>
<feature type="transmembrane region" description="Helical" evidence="7">
    <location>
        <begin position="110"/>
        <end position="130"/>
    </location>
</feature>
<keyword evidence="2 7" id="KW-0813">Transport</keyword>
<dbReference type="KEGG" id="bhc:JFL75_11135"/>
<feature type="transmembrane region" description="Helical" evidence="7">
    <location>
        <begin position="267"/>
        <end position="287"/>
    </location>
</feature>
<evidence type="ECO:0000313" key="9">
    <source>
        <dbReference type="EMBL" id="QQO11377.1"/>
    </source>
</evidence>